<comment type="caution">
    <text evidence="7">The sequence shown here is derived from an EMBL/GenBank/DDBJ whole genome shotgun (WGS) entry which is preliminary data.</text>
</comment>
<gene>
    <name evidence="7" type="ORF">LSH36_257g03081</name>
</gene>
<proteinExistence type="inferred from homology"/>
<dbReference type="GO" id="GO:0005739">
    <property type="term" value="C:mitochondrion"/>
    <property type="evidence" value="ECO:0007669"/>
    <property type="project" value="TreeGrafter"/>
</dbReference>
<dbReference type="EC" id="3.1.3.16" evidence="2"/>
<sequence length="294" mass="32759">MQPAISSQTFGLGSIMRVAFIVGAVVMAAVLLLWIRIEQGHIERCASVVERGGIAASITAPPVHVIVHVRNNNRSVGNASTPPGRRRWNYNWDYMQPPNGQEAAGTATRVILMIRHGQYGLNDGRLTEKGRYQAKLTGMRLRALNIAFDRIVHSDLERATQTAQLIRAQLADLPMIADPMLVEGGPVPPEPTISYWSLPDRNYFVEGPRLEAAFRKYIYRAGKTQTNDTVDILVGHGNIFRYFMLRALQFPPAAWMRVFLPHGSISRLNILPDGTVTLSQFGDSGFMPPDYVTY</sequence>
<accession>A0AAD9N592</accession>
<dbReference type="GO" id="GO:0090141">
    <property type="term" value="P:positive regulation of mitochondrial fission"/>
    <property type="evidence" value="ECO:0007669"/>
    <property type="project" value="TreeGrafter"/>
</dbReference>
<dbReference type="EMBL" id="JAODUP010000257">
    <property type="protein sequence ID" value="KAK2154794.1"/>
    <property type="molecule type" value="Genomic_DNA"/>
</dbReference>
<evidence type="ECO:0000256" key="4">
    <source>
        <dbReference type="ARBA" id="ARBA00039765"/>
    </source>
</evidence>
<dbReference type="AlphaFoldDB" id="A0AAD9N592"/>
<keyword evidence="6" id="KW-1133">Transmembrane helix</keyword>
<keyword evidence="6" id="KW-0472">Membrane</keyword>
<evidence type="ECO:0000256" key="1">
    <source>
        <dbReference type="ARBA" id="ARBA00006717"/>
    </source>
</evidence>
<dbReference type="GO" id="GO:0004722">
    <property type="term" value="F:protein serine/threonine phosphatase activity"/>
    <property type="evidence" value="ECO:0007669"/>
    <property type="project" value="UniProtKB-EC"/>
</dbReference>
<dbReference type="PANTHER" id="PTHR20935:SF0">
    <property type="entry name" value="SERINE_THREONINE-PROTEIN PHOSPHATASE PGAM5, MITOCHONDRIAL"/>
    <property type="match status" value="1"/>
</dbReference>
<dbReference type="Proteomes" id="UP001208570">
    <property type="component" value="Unassembled WGS sequence"/>
</dbReference>
<dbReference type="Pfam" id="PF00300">
    <property type="entry name" value="His_Phos_1"/>
    <property type="match status" value="1"/>
</dbReference>
<dbReference type="CDD" id="cd07067">
    <property type="entry name" value="HP_PGM_like"/>
    <property type="match status" value="1"/>
</dbReference>
<dbReference type="InterPro" id="IPR051021">
    <property type="entry name" value="Mito_Ser/Thr_phosphatase"/>
</dbReference>
<evidence type="ECO:0000313" key="8">
    <source>
        <dbReference type="Proteomes" id="UP001208570"/>
    </source>
</evidence>
<protein>
    <recommendedName>
        <fullName evidence="4">Serine/threonine-protein phosphatase PGAM5, mitochondrial</fullName>
        <ecNumber evidence="2">3.1.3.16</ecNumber>
    </recommendedName>
    <alternativeName>
        <fullName evidence="5">Serine/threonine-protein phosphatase Pgam5, mitochondrial</fullName>
    </alternativeName>
</protein>
<evidence type="ECO:0000256" key="5">
    <source>
        <dbReference type="ARBA" id="ARBA00040722"/>
    </source>
</evidence>
<evidence type="ECO:0000313" key="7">
    <source>
        <dbReference type="EMBL" id="KAK2154794.1"/>
    </source>
</evidence>
<comment type="similarity">
    <text evidence="1">Belongs to the phosphoglycerate mutase family. BPG-dependent PGAM subfamily.</text>
</comment>
<keyword evidence="6" id="KW-0812">Transmembrane</keyword>
<organism evidence="7 8">
    <name type="scientific">Paralvinella palmiformis</name>
    <dbReference type="NCBI Taxonomy" id="53620"/>
    <lineage>
        <taxon>Eukaryota</taxon>
        <taxon>Metazoa</taxon>
        <taxon>Spiralia</taxon>
        <taxon>Lophotrochozoa</taxon>
        <taxon>Annelida</taxon>
        <taxon>Polychaeta</taxon>
        <taxon>Sedentaria</taxon>
        <taxon>Canalipalpata</taxon>
        <taxon>Terebellida</taxon>
        <taxon>Terebelliformia</taxon>
        <taxon>Alvinellidae</taxon>
        <taxon>Paralvinella</taxon>
    </lineage>
</organism>
<dbReference type="SMART" id="SM00855">
    <property type="entry name" value="PGAM"/>
    <property type="match status" value="1"/>
</dbReference>
<evidence type="ECO:0000256" key="6">
    <source>
        <dbReference type="SAM" id="Phobius"/>
    </source>
</evidence>
<evidence type="ECO:0000256" key="2">
    <source>
        <dbReference type="ARBA" id="ARBA00013081"/>
    </source>
</evidence>
<dbReference type="SUPFAM" id="SSF53254">
    <property type="entry name" value="Phosphoglycerate mutase-like"/>
    <property type="match status" value="1"/>
</dbReference>
<dbReference type="Gene3D" id="3.40.50.1240">
    <property type="entry name" value="Phosphoglycerate mutase-like"/>
    <property type="match status" value="1"/>
</dbReference>
<reference evidence="7" key="1">
    <citation type="journal article" date="2023" name="Mol. Biol. Evol.">
        <title>Third-Generation Sequencing Reveals the Adaptive Role of the Epigenome in Three Deep-Sea Polychaetes.</title>
        <authorList>
            <person name="Perez M."/>
            <person name="Aroh O."/>
            <person name="Sun Y."/>
            <person name="Lan Y."/>
            <person name="Juniper S.K."/>
            <person name="Young C.R."/>
            <person name="Angers B."/>
            <person name="Qian P.Y."/>
        </authorList>
    </citation>
    <scope>NUCLEOTIDE SEQUENCE</scope>
    <source>
        <strain evidence="7">P08H-3</strain>
    </source>
</reference>
<evidence type="ECO:0000256" key="3">
    <source>
        <dbReference type="ARBA" id="ARBA00022801"/>
    </source>
</evidence>
<name>A0AAD9N592_9ANNE</name>
<keyword evidence="3" id="KW-0378">Hydrolase</keyword>
<dbReference type="PANTHER" id="PTHR20935">
    <property type="entry name" value="PHOSPHOGLYCERATE MUTASE-RELATED"/>
    <property type="match status" value="1"/>
</dbReference>
<dbReference type="InterPro" id="IPR029033">
    <property type="entry name" value="His_PPase_superfam"/>
</dbReference>
<keyword evidence="8" id="KW-1185">Reference proteome</keyword>
<dbReference type="InterPro" id="IPR013078">
    <property type="entry name" value="His_Pase_superF_clade-1"/>
</dbReference>
<feature type="transmembrane region" description="Helical" evidence="6">
    <location>
        <begin position="15"/>
        <end position="35"/>
    </location>
</feature>